<sequence length="1146" mass="130038">MSKGTSKRIKRPMSVMIPSNQNASGTPTITFKSDSFNNTQRFTDHKLTVQQYEKSLESQKQDLVKARDNVSFLAPVIEEFNHMVDEWLEQIDNASNDKEAQSIFEDVVSNWVTIHNISESEFLCLVYLFQATYIVGNSQSIKKSNTSSKLEAWWNAYGISHKDNSIKQLVFKNAEPNDIHTLYWAAAMQNQLATEIQANACRVILRDKNSSPWNVDLAPILATDILPTYGVVPVCPAPCPVTMVRRNPKAFLAGLKYLLLFWRKCLTNLGARGIEGKTIHYIDLPVTEGVIKTDTFYVGLDCEYVSRELPSTVKKDEKITKIRDLDDVLSFQLYAINKDGTKFNGLIIHNVSQQHFVQSELISAIQRVIEPLRFANVEPTKRRAIVHLYTYYGGVDISCFAGWERFWNATNMIVLKKNAPFSLGSVKKKLNDDSTITIDVTDLMNDAPVGGLATVGDMVGIPKINTETFDAADGLPKGYYKEHMNIFRQKRPRDFDAYAMNDAIITLKYALFLKDHLGKVPRTIGSYASSEVSKQRKNYPDQFLADPDRPLRDYVQSKGAECVRPGQADLYEESRKALYGGHNCAYVSGYGYGRVLDFDLASAYNVGGHLLPIVDYSDDSYPLIKPNDIDKYMHRAPFNSEVSNSFRMKNCDFTPIGKQMEKSSVFLIGIGKFKIDYPDDTKFIVTPSHSETGAPVYVKHYTDWCPLLDAFNAWIHGASVHIIRLRVPKQNQNSLCVFGDFQNREIKLRNAAKEKMKHSKKGGPQYAQANGEQLLHKLTANSTYGKTLQGAGDHKSRDFDTYLMVETPKAAVTDPLIGDSYTAFTRYLVSILYDASNHCSSKALQLNVTTDGLSLVISPEADVDKFIQEMTDYYNSKMEQFYFDRLHLAGKNRGFELKANVVDYWFNLRTRVNGVAGYSERSKDKTLPDIDKGIFATASMRGQDSNDLFNYVRNNVVSIKNPNVRLSNLTEMKFRIQNHYGSQEMVEQVSNVTLGYDFAYKPFELKKGPNYCYITTIPFNSIQEHDKAKELGGKLTKMVPMRLNSTNFDLFLQTMTEAPVIKHNLTTLKERSKYINDYLQYCNRHYLYDICLGVLDGDLSSEITNYCDRWGSSPSSIKKAIRRVKAGTSKVNYVCGWYYKEVLKNE</sequence>
<reference evidence="2" key="1">
    <citation type="journal article" date="2003" name="Plasmid">
        <title>Sequence and genetic organization of the 19.3-kb erythromycin- and dalfopristin-resistance plasmid pLME300 from Lactobacillus fermentum ROT1.</title>
        <authorList>
            <person name="Gfeller K."/>
            <person name="Roth M."/>
            <person name="Meile L."/>
            <person name="Teuber M."/>
        </authorList>
    </citation>
    <scope>NUCLEOTIDE SEQUENCE [LARGE SCALE GENOMIC DNA]</scope>
    <source>
        <strain evidence="2">ROT1</strain>
        <plasmid evidence="2">pLME300</plasmid>
    </source>
</reference>
<organism evidence="2">
    <name type="scientific">Limosilactobacillus fermentum</name>
    <name type="common">Lactobacillus fermentum</name>
    <dbReference type="NCBI Taxonomy" id="1613"/>
    <lineage>
        <taxon>Bacteria</taxon>
        <taxon>Bacillati</taxon>
        <taxon>Bacillota</taxon>
        <taxon>Bacilli</taxon>
        <taxon>Lactobacillales</taxon>
        <taxon>Lactobacillaceae</taxon>
        <taxon>Limosilactobacillus</taxon>
    </lineage>
</organism>
<keyword evidence="2" id="KW-0614">Plasmid</keyword>
<dbReference type="RefSeq" id="WP_011100847.1">
    <property type="nucleotide sequence ID" value="NC_004566.1"/>
</dbReference>
<dbReference type="Gene3D" id="1.10.287.690">
    <property type="entry name" value="Helix hairpin bin"/>
    <property type="match status" value="1"/>
</dbReference>
<name>Q84EW0_LIMFE</name>
<feature type="coiled-coil region" evidence="1">
    <location>
        <begin position="49"/>
        <end position="97"/>
    </location>
</feature>
<geneLocation type="plasmid" evidence="2">
    <name>pLME300</name>
</geneLocation>
<proteinExistence type="predicted"/>
<evidence type="ECO:0000256" key="1">
    <source>
        <dbReference type="SAM" id="Coils"/>
    </source>
</evidence>
<dbReference type="InterPro" id="IPR043502">
    <property type="entry name" value="DNA/RNA_pol_sf"/>
</dbReference>
<keyword evidence="1" id="KW-0175">Coiled coil</keyword>
<accession>Q84EW0</accession>
<protein>
    <recommendedName>
        <fullName evidence="3">DNA-directed DNA polymerase</fullName>
    </recommendedName>
</protein>
<dbReference type="EMBL" id="AJ488494">
    <property type="protein sequence ID" value="CAD59908.1"/>
    <property type="molecule type" value="Genomic_DNA"/>
</dbReference>
<dbReference type="SUPFAM" id="SSF56672">
    <property type="entry name" value="DNA/RNA polymerases"/>
    <property type="match status" value="1"/>
</dbReference>
<evidence type="ECO:0008006" key="3">
    <source>
        <dbReference type="Google" id="ProtNLM"/>
    </source>
</evidence>
<evidence type="ECO:0000313" key="2">
    <source>
        <dbReference type="EMBL" id="CAD59908.1"/>
    </source>
</evidence>
<dbReference type="AlphaFoldDB" id="Q84EW0"/>